<evidence type="ECO:0000256" key="3">
    <source>
        <dbReference type="ARBA" id="ARBA00009490"/>
    </source>
</evidence>
<dbReference type="InterPro" id="IPR024079">
    <property type="entry name" value="MetalloPept_cat_dom_sf"/>
</dbReference>
<protein>
    <submittedName>
        <fullName evidence="11">Serralysin C</fullName>
        <ecNumber evidence="11">3.4.24.40</ecNumber>
    </submittedName>
</protein>
<dbReference type="InterPro" id="IPR034033">
    <property type="entry name" value="Serralysin-like"/>
</dbReference>
<evidence type="ECO:0000256" key="2">
    <source>
        <dbReference type="ARBA" id="ARBA00004613"/>
    </source>
</evidence>
<dbReference type="STRING" id="481446.NIT7645_02984"/>
<dbReference type="SUPFAM" id="SSF51120">
    <property type="entry name" value="beta-Roll"/>
    <property type="match status" value="1"/>
</dbReference>
<dbReference type="Pfam" id="PF08548">
    <property type="entry name" value="Peptidase_M10_C"/>
    <property type="match status" value="1"/>
</dbReference>
<dbReference type="PROSITE" id="PS00330">
    <property type="entry name" value="HEMOLYSIN_CALCIUM"/>
    <property type="match status" value="3"/>
</dbReference>
<dbReference type="GO" id="GO:0005509">
    <property type="term" value="F:calcium ion binding"/>
    <property type="evidence" value="ECO:0007669"/>
    <property type="project" value="InterPro"/>
</dbReference>
<dbReference type="EMBL" id="CVRL01000045">
    <property type="protein sequence ID" value="CRL12781.1"/>
    <property type="molecule type" value="Genomic_DNA"/>
</dbReference>
<evidence type="ECO:0000256" key="4">
    <source>
        <dbReference type="ARBA" id="ARBA00022525"/>
    </source>
</evidence>
<keyword evidence="4" id="KW-0964">Secreted</keyword>
<dbReference type="InterPro" id="IPR018511">
    <property type="entry name" value="Hemolysin-typ_Ca-bd_CS"/>
</dbReference>
<dbReference type="Gene3D" id="3.40.390.10">
    <property type="entry name" value="Collagenase (Catalytic Domain)"/>
    <property type="match status" value="1"/>
</dbReference>
<dbReference type="Gene3D" id="2.150.10.10">
    <property type="entry name" value="Serralysin-like metalloprotease, C-terminal"/>
    <property type="match status" value="3"/>
</dbReference>
<feature type="domain" description="Peptidase metallopeptidase" evidence="10">
    <location>
        <begin position="17"/>
        <end position="188"/>
    </location>
</feature>
<dbReference type="CDD" id="cd04277">
    <property type="entry name" value="ZnMc_serralysin_like"/>
    <property type="match status" value="1"/>
</dbReference>
<dbReference type="InterPro" id="IPR013858">
    <property type="entry name" value="Peptidase_M10B_C"/>
</dbReference>
<sequence>MPRITDYTALLYYLEGDHFRWNSPFAVGTQAVITYSFTLPGNLPDVTQDPVGATGYWSFDATQQARAQAVFDQYEAIAGVRFVEVDGPSMINIYGFDGGSADGYANIAYSGSGYTGSGALTSGETDLTPGTYGHVVMMHELGHALGLQHSHDGSLTLEPTWDRPDLTVMTYNHAPDYVTDLGTFDIQAMQHLYGTSDSFDGWEIVGGGSSRIIIRGSADGDRMMGTDQSTTLNGRGGHDHIQGREADDILRGSGGRDTLVGGLGDDRLIGGQGYDVLIGGLTDDGYSGGPDNDTMYGQRGYDRLEGGAGRDRLFGGNGRDTLVGGDGADTLNGGFGADTFVFDHADMGETDHITDFGRGADVIDLSGLWLTDISQLTITVGANSTTIQYTDFFELILAGYTDPLTGSDFIFS</sequence>
<name>A0A0H5D6R4_9RHOB</name>
<evidence type="ECO:0000313" key="12">
    <source>
        <dbReference type="Proteomes" id="UP000043764"/>
    </source>
</evidence>
<gene>
    <name evidence="11" type="primary">prtC</name>
    <name evidence="11" type="ORF">NIT7321_03661</name>
</gene>
<evidence type="ECO:0000256" key="6">
    <source>
        <dbReference type="ARBA" id="ARBA00022723"/>
    </source>
</evidence>
<dbReference type="GO" id="GO:0004222">
    <property type="term" value="F:metalloendopeptidase activity"/>
    <property type="evidence" value="ECO:0007669"/>
    <property type="project" value="InterPro"/>
</dbReference>
<dbReference type="PANTHER" id="PTHR38340">
    <property type="entry name" value="S-LAYER PROTEIN"/>
    <property type="match status" value="1"/>
</dbReference>
<comment type="subcellular location">
    <subcellularLocation>
        <location evidence="2">Secreted</location>
    </subcellularLocation>
</comment>
<accession>A0A0H5D6R4</accession>
<dbReference type="EC" id="3.4.24.40" evidence="11"/>
<reference evidence="12" key="1">
    <citation type="submission" date="2015-05" db="EMBL/GenBank/DDBJ databases">
        <authorList>
            <person name="Rodrigo-Torres Lidia"/>
            <person name="Arahal R.David."/>
        </authorList>
    </citation>
    <scope>NUCLEOTIDE SEQUENCE [LARGE SCALE GENOMIC DNA]</scope>
    <source>
        <strain evidence="12">CECT 7321</strain>
    </source>
</reference>
<dbReference type="InterPro" id="IPR050557">
    <property type="entry name" value="RTX_toxin/Mannuronan_C5-epim"/>
</dbReference>
<keyword evidence="5" id="KW-0645">Protease</keyword>
<dbReference type="InterPro" id="IPR011049">
    <property type="entry name" value="Serralysin-like_metalloprot_C"/>
</dbReference>
<evidence type="ECO:0000256" key="9">
    <source>
        <dbReference type="ARBA" id="ARBA00022833"/>
    </source>
</evidence>
<proteinExistence type="inferred from homology"/>
<dbReference type="InterPro" id="IPR006026">
    <property type="entry name" value="Peptidase_Metallo"/>
</dbReference>
<dbReference type="PANTHER" id="PTHR38340:SF1">
    <property type="entry name" value="S-LAYER PROTEIN"/>
    <property type="match status" value="1"/>
</dbReference>
<dbReference type="Proteomes" id="UP000043764">
    <property type="component" value="Unassembled WGS sequence"/>
</dbReference>
<evidence type="ECO:0000256" key="1">
    <source>
        <dbReference type="ARBA" id="ARBA00001913"/>
    </source>
</evidence>
<dbReference type="Pfam" id="PF00353">
    <property type="entry name" value="HemolysinCabind"/>
    <property type="match status" value="2"/>
</dbReference>
<evidence type="ECO:0000256" key="7">
    <source>
        <dbReference type="ARBA" id="ARBA00022737"/>
    </source>
</evidence>
<dbReference type="GO" id="GO:0008270">
    <property type="term" value="F:zinc ion binding"/>
    <property type="evidence" value="ECO:0007669"/>
    <property type="project" value="InterPro"/>
</dbReference>
<keyword evidence="6" id="KW-0479">Metal-binding</keyword>
<comment type="cofactor">
    <cofactor evidence="1">
        <name>Ca(2+)</name>
        <dbReference type="ChEBI" id="CHEBI:29108"/>
    </cofactor>
</comment>
<dbReference type="RefSeq" id="WP_050674328.1">
    <property type="nucleotide sequence ID" value="NZ_CVRL01000045.1"/>
</dbReference>
<comment type="similarity">
    <text evidence="3">Belongs to the peptidase M10B family.</text>
</comment>
<dbReference type="GO" id="GO:0006508">
    <property type="term" value="P:proteolysis"/>
    <property type="evidence" value="ECO:0007669"/>
    <property type="project" value="UniProtKB-KW"/>
</dbReference>
<keyword evidence="7" id="KW-0677">Repeat</keyword>
<dbReference type="SUPFAM" id="SSF55486">
    <property type="entry name" value="Metalloproteases ('zincins'), catalytic domain"/>
    <property type="match status" value="1"/>
</dbReference>
<dbReference type="AlphaFoldDB" id="A0A0H5D6R4"/>
<evidence type="ECO:0000259" key="10">
    <source>
        <dbReference type="SMART" id="SM00235"/>
    </source>
</evidence>
<dbReference type="Pfam" id="PF00413">
    <property type="entry name" value="Peptidase_M10"/>
    <property type="match status" value="1"/>
</dbReference>
<organism evidence="11 12">
    <name type="scientific">Phaeobacter italicus</name>
    <dbReference type="NCBI Taxonomy" id="481446"/>
    <lineage>
        <taxon>Bacteria</taxon>
        <taxon>Pseudomonadati</taxon>
        <taxon>Pseudomonadota</taxon>
        <taxon>Alphaproteobacteria</taxon>
        <taxon>Rhodobacterales</taxon>
        <taxon>Roseobacteraceae</taxon>
        <taxon>Phaeobacter</taxon>
    </lineage>
</organism>
<evidence type="ECO:0000256" key="5">
    <source>
        <dbReference type="ARBA" id="ARBA00022670"/>
    </source>
</evidence>
<dbReference type="PRINTS" id="PR00313">
    <property type="entry name" value="CABNDNGRPT"/>
</dbReference>
<dbReference type="GO" id="GO:0005615">
    <property type="term" value="C:extracellular space"/>
    <property type="evidence" value="ECO:0007669"/>
    <property type="project" value="InterPro"/>
</dbReference>
<evidence type="ECO:0000256" key="8">
    <source>
        <dbReference type="ARBA" id="ARBA00022801"/>
    </source>
</evidence>
<dbReference type="SMART" id="SM00235">
    <property type="entry name" value="ZnMc"/>
    <property type="match status" value="1"/>
</dbReference>
<dbReference type="GO" id="GO:0031012">
    <property type="term" value="C:extracellular matrix"/>
    <property type="evidence" value="ECO:0007669"/>
    <property type="project" value="InterPro"/>
</dbReference>
<dbReference type="InterPro" id="IPR001818">
    <property type="entry name" value="Pept_M10_metallopeptidase"/>
</dbReference>
<keyword evidence="8 11" id="KW-0378">Hydrolase</keyword>
<dbReference type="InterPro" id="IPR001343">
    <property type="entry name" value="Hemolysn_Ca-bd"/>
</dbReference>
<keyword evidence="12" id="KW-1185">Reference proteome</keyword>
<keyword evidence="9" id="KW-0862">Zinc</keyword>
<evidence type="ECO:0000313" key="11">
    <source>
        <dbReference type="EMBL" id="CRL12781.1"/>
    </source>
</evidence>